<comment type="caution">
    <text evidence="1">The sequence shown here is derived from an EMBL/GenBank/DDBJ whole genome shotgun (WGS) entry which is preliminary data.</text>
</comment>
<accession>A0A016UAM0</accession>
<evidence type="ECO:0000313" key="1">
    <source>
        <dbReference type="EMBL" id="EYC11981.1"/>
    </source>
</evidence>
<evidence type="ECO:0000313" key="2">
    <source>
        <dbReference type="Proteomes" id="UP000024635"/>
    </source>
</evidence>
<protein>
    <submittedName>
        <fullName evidence="1">Uncharacterized protein</fullName>
    </submittedName>
</protein>
<reference evidence="2" key="1">
    <citation type="journal article" date="2015" name="Nat. Genet.">
        <title>The genome and transcriptome of the zoonotic hookworm Ancylostoma ceylanicum identify infection-specific gene families.</title>
        <authorList>
            <person name="Schwarz E.M."/>
            <person name="Hu Y."/>
            <person name="Antoshechkin I."/>
            <person name="Miller M.M."/>
            <person name="Sternberg P.W."/>
            <person name="Aroian R.V."/>
        </authorList>
    </citation>
    <scope>NUCLEOTIDE SEQUENCE</scope>
    <source>
        <strain evidence="2">HY135</strain>
    </source>
</reference>
<gene>
    <name evidence="1" type="primary">Acey_s0048.g1546</name>
    <name evidence="1" type="ORF">Y032_0048g1546</name>
</gene>
<sequence>MKSLGPQIWCLVEITLSIVRSKRDESWVAERKRTRESVQQLERDRRKTGCRHGCSTIVAFETDYNPVTFF</sequence>
<keyword evidence="2" id="KW-1185">Reference proteome</keyword>
<organism evidence="1 2">
    <name type="scientific">Ancylostoma ceylanicum</name>
    <dbReference type="NCBI Taxonomy" id="53326"/>
    <lineage>
        <taxon>Eukaryota</taxon>
        <taxon>Metazoa</taxon>
        <taxon>Ecdysozoa</taxon>
        <taxon>Nematoda</taxon>
        <taxon>Chromadorea</taxon>
        <taxon>Rhabditida</taxon>
        <taxon>Rhabditina</taxon>
        <taxon>Rhabditomorpha</taxon>
        <taxon>Strongyloidea</taxon>
        <taxon>Ancylostomatidae</taxon>
        <taxon>Ancylostomatinae</taxon>
        <taxon>Ancylostoma</taxon>
    </lineage>
</organism>
<dbReference type="Proteomes" id="UP000024635">
    <property type="component" value="Unassembled WGS sequence"/>
</dbReference>
<dbReference type="AlphaFoldDB" id="A0A016UAM0"/>
<dbReference type="EMBL" id="JARK01001384">
    <property type="protein sequence ID" value="EYC11981.1"/>
    <property type="molecule type" value="Genomic_DNA"/>
</dbReference>
<name>A0A016UAM0_9BILA</name>
<proteinExistence type="predicted"/>